<protein>
    <submittedName>
        <fullName evidence="8">LemA family protein</fullName>
    </submittedName>
</protein>
<dbReference type="PANTHER" id="PTHR34478">
    <property type="entry name" value="PROTEIN LEMA"/>
    <property type="match status" value="1"/>
</dbReference>
<name>A0ABU6NAT9_9BACI</name>
<reference evidence="8 9" key="1">
    <citation type="submission" date="2023-03" db="EMBL/GenBank/DDBJ databases">
        <title>Bacillus Genome Sequencing.</title>
        <authorList>
            <person name="Dunlap C."/>
        </authorList>
    </citation>
    <scope>NUCLEOTIDE SEQUENCE [LARGE SCALE GENOMIC DNA]</scope>
    <source>
        <strain evidence="8 9">B-14544</strain>
    </source>
</reference>
<feature type="coiled-coil region" evidence="6">
    <location>
        <begin position="91"/>
        <end position="134"/>
    </location>
</feature>
<dbReference type="Pfam" id="PF04011">
    <property type="entry name" value="LemA"/>
    <property type="match status" value="1"/>
</dbReference>
<dbReference type="SUPFAM" id="SSF140478">
    <property type="entry name" value="LemA-like"/>
    <property type="match status" value="1"/>
</dbReference>
<dbReference type="Gene3D" id="1.20.1440.20">
    <property type="entry name" value="LemA-like domain"/>
    <property type="match status" value="1"/>
</dbReference>
<evidence type="ECO:0000256" key="4">
    <source>
        <dbReference type="ARBA" id="ARBA00022989"/>
    </source>
</evidence>
<dbReference type="Proteomes" id="UP001330749">
    <property type="component" value="Unassembled WGS sequence"/>
</dbReference>
<evidence type="ECO:0000313" key="8">
    <source>
        <dbReference type="EMBL" id="MED3562383.1"/>
    </source>
</evidence>
<accession>A0ABU6NAT9</accession>
<dbReference type="InterPro" id="IPR023353">
    <property type="entry name" value="LemA-like_dom_sf"/>
</dbReference>
<organism evidence="8 9">
    <name type="scientific">Bacillus xiapuensis</name>
    <dbReference type="NCBI Taxonomy" id="2014075"/>
    <lineage>
        <taxon>Bacteria</taxon>
        <taxon>Bacillati</taxon>
        <taxon>Bacillota</taxon>
        <taxon>Bacilli</taxon>
        <taxon>Bacillales</taxon>
        <taxon>Bacillaceae</taxon>
        <taxon>Bacillus</taxon>
    </lineage>
</organism>
<evidence type="ECO:0000256" key="6">
    <source>
        <dbReference type="SAM" id="Coils"/>
    </source>
</evidence>
<evidence type="ECO:0000256" key="5">
    <source>
        <dbReference type="ARBA" id="ARBA00023136"/>
    </source>
</evidence>
<proteinExistence type="inferred from homology"/>
<keyword evidence="6" id="KW-0175">Coiled coil</keyword>
<comment type="subcellular location">
    <subcellularLocation>
        <location evidence="1">Membrane</location>
        <topology evidence="1">Single-pass membrane protein</topology>
    </subcellularLocation>
</comment>
<gene>
    <name evidence="8" type="ORF">P4447_07935</name>
</gene>
<keyword evidence="9" id="KW-1185">Reference proteome</keyword>
<evidence type="ECO:0000256" key="2">
    <source>
        <dbReference type="ARBA" id="ARBA00008854"/>
    </source>
</evidence>
<dbReference type="InterPro" id="IPR007156">
    <property type="entry name" value="MamQ_LemA"/>
</dbReference>
<sequence>MSKKLFGWLIGLGIFVGVMVVSFAVAFTTQNKAINLEEQINESKSSIEIQEKRRVDLILNLVDTVKAYDKHEKDTLTQLTEARTNASKGNIEKAELTIQAVTEAYPELKSQQNYKELMNELSTTENLIAEHRNNFNIQVKAYNKHIRKFPNSILLNMMGYEKINVTYLEYNAPSDSPKNLFDEGK</sequence>
<comment type="similarity">
    <text evidence="2">Belongs to the LemA family.</text>
</comment>
<evidence type="ECO:0000313" key="9">
    <source>
        <dbReference type="Proteomes" id="UP001330749"/>
    </source>
</evidence>
<keyword evidence="4 7" id="KW-1133">Transmembrane helix</keyword>
<evidence type="ECO:0000256" key="1">
    <source>
        <dbReference type="ARBA" id="ARBA00004167"/>
    </source>
</evidence>
<feature type="transmembrane region" description="Helical" evidence="7">
    <location>
        <begin position="6"/>
        <end position="27"/>
    </location>
</feature>
<keyword evidence="5 7" id="KW-0472">Membrane</keyword>
<evidence type="ECO:0000256" key="7">
    <source>
        <dbReference type="SAM" id="Phobius"/>
    </source>
</evidence>
<dbReference type="RefSeq" id="WP_327967304.1">
    <property type="nucleotide sequence ID" value="NZ_JARMQG010000084.1"/>
</dbReference>
<evidence type="ECO:0000256" key="3">
    <source>
        <dbReference type="ARBA" id="ARBA00022692"/>
    </source>
</evidence>
<keyword evidence="3 7" id="KW-0812">Transmembrane</keyword>
<comment type="caution">
    <text evidence="8">The sequence shown here is derived from an EMBL/GenBank/DDBJ whole genome shotgun (WGS) entry which is preliminary data.</text>
</comment>
<dbReference type="EMBL" id="JARMQG010000084">
    <property type="protein sequence ID" value="MED3562383.1"/>
    <property type="molecule type" value="Genomic_DNA"/>
</dbReference>
<dbReference type="PANTHER" id="PTHR34478:SF2">
    <property type="entry name" value="MEMBRANE PROTEIN"/>
    <property type="match status" value="1"/>
</dbReference>